<reference evidence="4" key="1">
    <citation type="submission" date="2025-08" db="UniProtKB">
        <authorList>
            <consortium name="RefSeq"/>
        </authorList>
    </citation>
    <scope>IDENTIFICATION</scope>
    <source>
        <tissue evidence="4">Leaves</tissue>
    </source>
</reference>
<keyword evidence="1" id="KW-0611">Plant defense</keyword>
<proteinExistence type="predicted"/>
<accession>A0ABM4W2Z1</accession>
<name>A0ABM4W2Z1_COFAR</name>
<dbReference type="Pfam" id="PF00931">
    <property type="entry name" value="NB-ARC"/>
    <property type="match status" value="1"/>
</dbReference>
<dbReference type="SUPFAM" id="SSF52540">
    <property type="entry name" value="P-loop containing nucleoside triphosphate hydrolases"/>
    <property type="match status" value="1"/>
</dbReference>
<evidence type="ECO:0000259" key="2">
    <source>
        <dbReference type="Pfam" id="PF00931"/>
    </source>
</evidence>
<protein>
    <submittedName>
        <fullName evidence="4">Disease resistance protein RPP13-like</fullName>
    </submittedName>
</protein>
<dbReference type="InterPro" id="IPR002182">
    <property type="entry name" value="NB-ARC"/>
</dbReference>
<gene>
    <name evidence="4" type="primary">LOC140016516</name>
</gene>
<evidence type="ECO:0000313" key="3">
    <source>
        <dbReference type="Proteomes" id="UP001652660"/>
    </source>
</evidence>
<dbReference type="RefSeq" id="XP_071926153.1">
    <property type="nucleotide sequence ID" value="XM_072070052.1"/>
</dbReference>
<evidence type="ECO:0000313" key="4">
    <source>
        <dbReference type="RefSeq" id="XP_071926153.1"/>
    </source>
</evidence>
<dbReference type="GeneID" id="140016516"/>
<dbReference type="InterPro" id="IPR027417">
    <property type="entry name" value="P-loop_NTPase"/>
</dbReference>
<dbReference type="Proteomes" id="UP001652660">
    <property type="component" value="Chromosome 11c"/>
</dbReference>
<dbReference type="PANTHER" id="PTHR36766">
    <property type="entry name" value="PLANT BROAD-SPECTRUM MILDEW RESISTANCE PROTEIN RPW8"/>
    <property type="match status" value="1"/>
</dbReference>
<organism evidence="3 4">
    <name type="scientific">Coffea arabica</name>
    <name type="common">Arabian coffee</name>
    <dbReference type="NCBI Taxonomy" id="13443"/>
    <lineage>
        <taxon>Eukaryota</taxon>
        <taxon>Viridiplantae</taxon>
        <taxon>Streptophyta</taxon>
        <taxon>Embryophyta</taxon>
        <taxon>Tracheophyta</taxon>
        <taxon>Spermatophyta</taxon>
        <taxon>Magnoliopsida</taxon>
        <taxon>eudicotyledons</taxon>
        <taxon>Gunneridae</taxon>
        <taxon>Pentapetalae</taxon>
        <taxon>asterids</taxon>
        <taxon>lamiids</taxon>
        <taxon>Gentianales</taxon>
        <taxon>Rubiaceae</taxon>
        <taxon>Ixoroideae</taxon>
        <taxon>Gardenieae complex</taxon>
        <taxon>Bertiereae - Coffeeae clade</taxon>
        <taxon>Coffeeae</taxon>
        <taxon>Coffea</taxon>
    </lineage>
</organism>
<dbReference type="Gene3D" id="3.40.50.300">
    <property type="entry name" value="P-loop containing nucleotide triphosphate hydrolases"/>
    <property type="match status" value="1"/>
</dbReference>
<sequence>MVGKDFCTRKLLEDLLLQHVCRAKDDMAPFSDLDLAQKLYQFLQSKRFLIVLDDVCSADAWECLCIALLSQKPTASRVLLTTRDVGVADKIASSSVDDKGFIHRMRFLNPHEGWELLRKMAFRAHSSSSKGIIPEKILPVLGRPHIFLLGSNLSMRFSSLLLICRSI</sequence>
<feature type="domain" description="NB-ARC" evidence="2">
    <location>
        <begin position="2"/>
        <end position="125"/>
    </location>
</feature>
<evidence type="ECO:0000256" key="1">
    <source>
        <dbReference type="ARBA" id="ARBA00022821"/>
    </source>
</evidence>
<keyword evidence="3" id="KW-1185">Reference proteome</keyword>
<dbReference type="PANTHER" id="PTHR36766:SF44">
    <property type="entry name" value="NBS-CODING RESISTANCE GENE ANALOG"/>
    <property type="match status" value="1"/>
</dbReference>